<feature type="compositionally biased region" description="Basic and acidic residues" evidence="1">
    <location>
        <begin position="62"/>
        <end position="74"/>
    </location>
</feature>
<feature type="compositionally biased region" description="Basic and acidic residues" evidence="1">
    <location>
        <begin position="7"/>
        <end position="32"/>
    </location>
</feature>
<reference evidence="2" key="1">
    <citation type="submission" date="2016-05" db="EMBL/GenBank/DDBJ databases">
        <authorList>
            <person name="Lavstsen T."/>
            <person name="Jespersen J.S."/>
        </authorList>
    </citation>
    <scope>NUCLEOTIDE SEQUENCE</scope>
    <source>
        <tissue evidence="2">Brain</tissue>
    </source>
</reference>
<dbReference type="EMBL" id="HAEI01001401">
    <property type="protein sequence ID" value="SBR76016.1"/>
    <property type="molecule type" value="Transcribed_RNA"/>
</dbReference>
<name>A0A1A8P402_9TELE</name>
<feature type="region of interest" description="Disordered" evidence="1">
    <location>
        <begin position="1"/>
        <end position="74"/>
    </location>
</feature>
<feature type="non-terminal residue" evidence="2">
    <location>
        <position position="74"/>
    </location>
</feature>
<feature type="compositionally biased region" description="Basic residues" evidence="1">
    <location>
        <begin position="37"/>
        <end position="47"/>
    </location>
</feature>
<evidence type="ECO:0000313" key="2">
    <source>
        <dbReference type="EMBL" id="SBR76016.1"/>
    </source>
</evidence>
<accession>A0A1A8P402</accession>
<organism evidence="2">
    <name type="scientific">Nothobranchius rachovii</name>
    <name type="common">bluefin notho</name>
    <dbReference type="NCBI Taxonomy" id="451742"/>
    <lineage>
        <taxon>Eukaryota</taxon>
        <taxon>Metazoa</taxon>
        <taxon>Chordata</taxon>
        <taxon>Craniata</taxon>
        <taxon>Vertebrata</taxon>
        <taxon>Euteleostomi</taxon>
        <taxon>Actinopterygii</taxon>
        <taxon>Neopterygii</taxon>
        <taxon>Teleostei</taxon>
        <taxon>Neoteleostei</taxon>
        <taxon>Acanthomorphata</taxon>
        <taxon>Ovalentaria</taxon>
        <taxon>Atherinomorphae</taxon>
        <taxon>Cyprinodontiformes</taxon>
        <taxon>Nothobranchiidae</taxon>
        <taxon>Nothobranchius</taxon>
    </lineage>
</organism>
<proteinExistence type="predicted"/>
<dbReference type="AlphaFoldDB" id="A0A1A8P402"/>
<protein>
    <submittedName>
        <fullName evidence="2">Uncharacterized protein</fullName>
    </submittedName>
</protein>
<feature type="non-terminal residue" evidence="2">
    <location>
        <position position="1"/>
    </location>
</feature>
<sequence>RRLNTRTTEHRKECEKETSRRHSRAAKQEAESTIKISHNRPLHKRKSYNGLGQHTDHKHRTAKDSKDGSKKQLK</sequence>
<reference evidence="2" key="2">
    <citation type="submission" date="2016-06" db="EMBL/GenBank/DDBJ databases">
        <title>The genome of a short-lived fish provides insights into sex chromosome evolution and the genetic control of aging.</title>
        <authorList>
            <person name="Reichwald K."/>
            <person name="Felder M."/>
            <person name="Petzold A."/>
            <person name="Koch P."/>
            <person name="Groth M."/>
            <person name="Platzer M."/>
        </authorList>
    </citation>
    <scope>NUCLEOTIDE SEQUENCE</scope>
    <source>
        <tissue evidence="2">Brain</tissue>
    </source>
</reference>
<evidence type="ECO:0000256" key="1">
    <source>
        <dbReference type="SAM" id="MobiDB-lite"/>
    </source>
</evidence>
<gene>
    <name evidence="2" type="primary">Nfu_g_1_024269</name>
</gene>